<dbReference type="PROSITE" id="PS50893">
    <property type="entry name" value="ABC_TRANSPORTER_2"/>
    <property type="match status" value="1"/>
</dbReference>
<dbReference type="InterPro" id="IPR003439">
    <property type="entry name" value="ABC_transporter-like_ATP-bd"/>
</dbReference>
<evidence type="ECO:0000259" key="5">
    <source>
        <dbReference type="PROSITE" id="PS50893"/>
    </source>
</evidence>
<gene>
    <name evidence="6" type="ORF">GCM10023081_00660</name>
</gene>
<name>A0ABP7BQ18_9MICC</name>
<feature type="domain" description="ABC transporter" evidence="5">
    <location>
        <begin position="22"/>
        <end position="260"/>
    </location>
</feature>
<proteinExistence type="inferred from homology"/>
<evidence type="ECO:0000313" key="6">
    <source>
        <dbReference type="EMBL" id="GAA3665719.1"/>
    </source>
</evidence>
<dbReference type="EMBL" id="BAABEO010000001">
    <property type="protein sequence ID" value="GAA3665719.1"/>
    <property type="molecule type" value="Genomic_DNA"/>
</dbReference>
<keyword evidence="3" id="KW-0547">Nucleotide-binding</keyword>
<dbReference type="CDD" id="cd03257">
    <property type="entry name" value="ABC_NikE_OppD_transporters"/>
    <property type="match status" value="1"/>
</dbReference>
<comment type="similarity">
    <text evidence="1">Belongs to the ABC transporter superfamily.</text>
</comment>
<dbReference type="InterPro" id="IPR003593">
    <property type="entry name" value="AAA+_ATPase"/>
</dbReference>
<dbReference type="SMART" id="SM00382">
    <property type="entry name" value="AAA"/>
    <property type="match status" value="1"/>
</dbReference>
<keyword evidence="2" id="KW-0813">Transport</keyword>
<dbReference type="InterPro" id="IPR027417">
    <property type="entry name" value="P-loop_NTPase"/>
</dbReference>
<dbReference type="Proteomes" id="UP001500752">
    <property type="component" value="Unassembled WGS sequence"/>
</dbReference>
<dbReference type="InterPro" id="IPR017871">
    <property type="entry name" value="ABC_transporter-like_CS"/>
</dbReference>
<dbReference type="PROSITE" id="PS00211">
    <property type="entry name" value="ABC_TRANSPORTER_1"/>
    <property type="match status" value="1"/>
</dbReference>
<accession>A0ABP7BQ18</accession>
<protein>
    <recommendedName>
        <fullName evidence="5">ABC transporter domain-containing protein</fullName>
    </recommendedName>
</protein>
<evidence type="ECO:0000313" key="7">
    <source>
        <dbReference type="Proteomes" id="UP001500752"/>
    </source>
</evidence>
<dbReference type="PANTHER" id="PTHR43776">
    <property type="entry name" value="TRANSPORT ATP-BINDING PROTEIN"/>
    <property type="match status" value="1"/>
</dbReference>
<dbReference type="SUPFAM" id="SSF52540">
    <property type="entry name" value="P-loop containing nucleoside triphosphate hydrolases"/>
    <property type="match status" value="1"/>
</dbReference>
<evidence type="ECO:0000256" key="3">
    <source>
        <dbReference type="ARBA" id="ARBA00022741"/>
    </source>
</evidence>
<organism evidence="6 7">
    <name type="scientific">Arthrobacter ginkgonis</name>
    <dbReference type="NCBI Taxonomy" id="1630594"/>
    <lineage>
        <taxon>Bacteria</taxon>
        <taxon>Bacillati</taxon>
        <taxon>Actinomycetota</taxon>
        <taxon>Actinomycetes</taxon>
        <taxon>Micrococcales</taxon>
        <taxon>Micrococcaceae</taxon>
        <taxon>Arthrobacter</taxon>
    </lineage>
</organism>
<evidence type="ECO:0000256" key="4">
    <source>
        <dbReference type="ARBA" id="ARBA00022840"/>
    </source>
</evidence>
<dbReference type="RefSeq" id="WP_345147612.1">
    <property type="nucleotide sequence ID" value="NZ_BAABEO010000001.1"/>
</dbReference>
<keyword evidence="7" id="KW-1185">Reference proteome</keyword>
<dbReference type="InterPro" id="IPR050319">
    <property type="entry name" value="ABC_transp_ATP-bind"/>
</dbReference>
<dbReference type="Gene3D" id="3.40.50.300">
    <property type="entry name" value="P-loop containing nucleotide triphosphate hydrolases"/>
    <property type="match status" value="1"/>
</dbReference>
<dbReference type="Pfam" id="PF00005">
    <property type="entry name" value="ABC_tran"/>
    <property type="match status" value="1"/>
</dbReference>
<evidence type="ECO:0000256" key="2">
    <source>
        <dbReference type="ARBA" id="ARBA00022448"/>
    </source>
</evidence>
<evidence type="ECO:0000256" key="1">
    <source>
        <dbReference type="ARBA" id="ARBA00005417"/>
    </source>
</evidence>
<dbReference type="PANTHER" id="PTHR43776:SF7">
    <property type="entry name" value="D,D-DIPEPTIDE TRANSPORT ATP-BINDING PROTEIN DDPF-RELATED"/>
    <property type="match status" value="1"/>
</dbReference>
<sequence length="272" mass="29230">MNTMDATSQAPAARGAARAPAASVEGLTVTFGHTEVLHGVDLEIPDGRVVGLVGESGSGKSTLGKTLVGINKPSGGTVRIGTRDLSTVQGAERTAMRREVQYVPQDPYASLSPRRTIGQTLAEALDPHRADPKRHRERIAAALDQVKLDPKSLDKYPHQFSGGQRQRVAIARALILDPKLVIADEITSALDVSVQAEIIRLLQSMRGETDSAMLFISHNLAVVQQVCDDVVVMYRGSIVEAGPVDRVYPNPQHEYTRRLLASVPGSPGFSLD</sequence>
<keyword evidence="4" id="KW-0067">ATP-binding</keyword>
<comment type="caution">
    <text evidence="6">The sequence shown here is derived from an EMBL/GenBank/DDBJ whole genome shotgun (WGS) entry which is preliminary data.</text>
</comment>
<reference evidence="7" key="1">
    <citation type="journal article" date="2019" name="Int. J. Syst. Evol. Microbiol.">
        <title>The Global Catalogue of Microorganisms (GCM) 10K type strain sequencing project: providing services to taxonomists for standard genome sequencing and annotation.</title>
        <authorList>
            <consortium name="The Broad Institute Genomics Platform"/>
            <consortium name="The Broad Institute Genome Sequencing Center for Infectious Disease"/>
            <person name="Wu L."/>
            <person name="Ma J."/>
        </authorList>
    </citation>
    <scope>NUCLEOTIDE SEQUENCE [LARGE SCALE GENOMIC DNA]</scope>
    <source>
        <strain evidence="7">JCM 30742</strain>
    </source>
</reference>